<evidence type="ECO:0000313" key="4">
    <source>
        <dbReference type="Proteomes" id="UP001209570"/>
    </source>
</evidence>
<sequence>MPPLRPSWPVLVTALALCAATSLTAAATAPFASQPNPLSLSDALYDPVNNRASPMLDDVPPFPTGAWWTNLVMEKGDATIVPMPYAVRVREGKLHVSHPFRVVDPSKSISSGFVAEVVLSAAPPQQKIWQHQVIGFDSFGATVDFAIDEDDAADADCSRPDCFFTAHLVRGSPFMTVEYSAATPTIESMDGVQITGFRRLDADSALDTKGQRVPFAVWR</sequence>
<dbReference type="Proteomes" id="UP001209570">
    <property type="component" value="Unassembled WGS sequence"/>
</dbReference>
<evidence type="ECO:0000259" key="2">
    <source>
        <dbReference type="Pfam" id="PF03639"/>
    </source>
</evidence>
<feature type="signal peptide" evidence="1">
    <location>
        <begin position="1"/>
        <end position="26"/>
    </location>
</feature>
<feature type="domain" description="Glycosyl hydrolase family 81 N-terminal" evidence="2">
    <location>
        <begin position="55"/>
        <end position="193"/>
    </location>
</feature>
<keyword evidence="1" id="KW-0732">Signal</keyword>
<organism evidence="3 4">
    <name type="scientific">Pythium insidiosum</name>
    <name type="common">Pythiosis disease agent</name>
    <dbReference type="NCBI Taxonomy" id="114742"/>
    <lineage>
        <taxon>Eukaryota</taxon>
        <taxon>Sar</taxon>
        <taxon>Stramenopiles</taxon>
        <taxon>Oomycota</taxon>
        <taxon>Peronosporomycetes</taxon>
        <taxon>Pythiales</taxon>
        <taxon>Pythiaceae</taxon>
        <taxon>Pythium</taxon>
    </lineage>
</organism>
<dbReference type="PANTHER" id="PTHR31983">
    <property type="entry name" value="ENDO-1,3(4)-BETA-GLUCANASE 1"/>
    <property type="match status" value="1"/>
</dbReference>
<dbReference type="Pfam" id="PF03639">
    <property type="entry name" value="Glyco_hydro_81"/>
    <property type="match status" value="1"/>
</dbReference>
<dbReference type="InterPro" id="IPR040451">
    <property type="entry name" value="GH81_N"/>
</dbReference>
<name>A0AAD5L9A1_PYTIN</name>
<dbReference type="InterPro" id="IPR005200">
    <property type="entry name" value="Endo-beta-glucanase"/>
</dbReference>
<dbReference type="Gene3D" id="2.70.98.30">
    <property type="entry name" value="Golgi alpha-mannosidase II, domain 4"/>
    <property type="match status" value="1"/>
</dbReference>
<dbReference type="AlphaFoldDB" id="A0AAD5L9A1"/>
<keyword evidence="4" id="KW-1185">Reference proteome</keyword>
<protein>
    <recommendedName>
        <fullName evidence="2">Glycosyl hydrolase family 81 N-terminal domain-containing protein</fullName>
    </recommendedName>
</protein>
<evidence type="ECO:0000313" key="3">
    <source>
        <dbReference type="EMBL" id="KAJ0393409.1"/>
    </source>
</evidence>
<reference evidence="3" key="1">
    <citation type="submission" date="2021-12" db="EMBL/GenBank/DDBJ databases">
        <title>Prjna785345.</title>
        <authorList>
            <person name="Rujirawat T."/>
            <person name="Krajaejun T."/>
        </authorList>
    </citation>
    <scope>NUCLEOTIDE SEQUENCE</scope>
    <source>
        <strain evidence="3">Pi057C3</strain>
    </source>
</reference>
<evidence type="ECO:0000256" key="1">
    <source>
        <dbReference type="SAM" id="SignalP"/>
    </source>
</evidence>
<feature type="chain" id="PRO_5042102000" description="Glycosyl hydrolase family 81 N-terminal domain-containing protein" evidence="1">
    <location>
        <begin position="27"/>
        <end position="219"/>
    </location>
</feature>
<accession>A0AAD5L9A1</accession>
<proteinExistence type="predicted"/>
<gene>
    <name evidence="3" type="ORF">P43SY_000563</name>
</gene>
<dbReference type="PANTHER" id="PTHR31983:SF0">
    <property type="entry name" value="GLUCAN ENDO-1,3-BETA-D-GLUCOSIDASE 2"/>
    <property type="match status" value="1"/>
</dbReference>
<comment type="caution">
    <text evidence="3">The sequence shown here is derived from an EMBL/GenBank/DDBJ whole genome shotgun (WGS) entry which is preliminary data.</text>
</comment>
<dbReference type="EMBL" id="JAKCXM010000497">
    <property type="protein sequence ID" value="KAJ0393409.1"/>
    <property type="molecule type" value="Genomic_DNA"/>
</dbReference>
<dbReference type="GO" id="GO:0052861">
    <property type="term" value="F:endo-1,3(4)-beta-glucanase activity"/>
    <property type="evidence" value="ECO:0007669"/>
    <property type="project" value="InterPro"/>
</dbReference>